<dbReference type="Proteomes" id="UP000188273">
    <property type="component" value="Chromosome"/>
</dbReference>
<dbReference type="Pfam" id="PF00825">
    <property type="entry name" value="Ribonuclease_P"/>
    <property type="match status" value="1"/>
</dbReference>
<dbReference type="InterPro" id="IPR020568">
    <property type="entry name" value="Ribosomal_Su5_D2-typ_SF"/>
</dbReference>
<dbReference type="GO" id="GO:0004526">
    <property type="term" value="F:ribonuclease P activity"/>
    <property type="evidence" value="ECO:0007669"/>
    <property type="project" value="UniProtKB-UniRule"/>
</dbReference>
<evidence type="ECO:0000256" key="3">
    <source>
        <dbReference type="ARBA" id="ARBA00022722"/>
    </source>
</evidence>
<dbReference type="InterPro" id="IPR020539">
    <property type="entry name" value="RNase_P_CS"/>
</dbReference>
<dbReference type="OrthoDB" id="9810867at2"/>
<dbReference type="PROSITE" id="PS00648">
    <property type="entry name" value="RIBONUCLEASE_P"/>
    <property type="match status" value="1"/>
</dbReference>
<name>A0A1Q2HM25_9BACT</name>
<comment type="subunit">
    <text evidence="7">Consists of a catalytic RNA component (M1 or rnpB) and a protein subunit.</text>
</comment>
<keyword evidence="10" id="KW-1185">Reference proteome</keyword>
<keyword evidence="4 7" id="KW-0255">Endonuclease</keyword>
<evidence type="ECO:0000256" key="4">
    <source>
        <dbReference type="ARBA" id="ARBA00022759"/>
    </source>
</evidence>
<dbReference type="STRING" id="1940790.L21SP3_00097"/>
<evidence type="ECO:0000256" key="7">
    <source>
        <dbReference type="HAMAP-Rule" id="MF_00227"/>
    </source>
</evidence>
<comment type="function">
    <text evidence="1 7">RNaseP catalyzes the removal of the 5'-leader sequence from pre-tRNA to produce the mature 5'-terminus. It can also cleave other RNA substrates such as 4.5S RNA. The protein component plays an auxiliary but essential role in vivo by binding to the 5'-leader sequence and broadening the substrate specificity of the ribozyme.</text>
</comment>
<evidence type="ECO:0000256" key="6">
    <source>
        <dbReference type="ARBA" id="ARBA00022884"/>
    </source>
</evidence>
<dbReference type="AlphaFoldDB" id="A0A1Q2HM25"/>
<dbReference type="SUPFAM" id="SSF54211">
    <property type="entry name" value="Ribosomal protein S5 domain 2-like"/>
    <property type="match status" value="1"/>
</dbReference>
<keyword evidence="2 7" id="KW-0819">tRNA processing</keyword>
<dbReference type="PANTHER" id="PTHR33992:SF1">
    <property type="entry name" value="RIBONUCLEASE P PROTEIN COMPONENT"/>
    <property type="match status" value="1"/>
</dbReference>
<keyword evidence="6 7" id="KW-0694">RNA-binding</keyword>
<dbReference type="GO" id="GO:0042781">
    <property type="term" value="F:3'-tRNA processing endoribonuclease activity"/>
    <property type="evidence" value="ECO:0007669"/>
    <property type="project" value="TreeGrafter"/>
</dbReference>
<evidence type="ECO:0000256" key="8">
    <source>
        <dbReference type="NCBIfam" id="TIGR00188"/>
    </source>
</evidence>
<dbReference type="InterPro" id="IPR000100">
    <property type="entry name" value="RNase_P"/>
</dbReference>
<dbReference type="HAMAP" id="MF_00227">
    <property type="entry name" value="RNase_P"/>
    <property type="match status" value="1"/>
</dbReference>
<reference evidence="10" key="1">
    <citation type="submission" date="2017-02" db="EMBL/GenBank/DDBJ databases">
        <title>Comparative genomics and description of representatives of a novel lineage of planctomycetes thriving in anoxic sediments.</title>
        <authorList>
            <person name="Spring S."/>
            <person name="Bunk B."/>
            <person name="Sproer C."/>
            <person name="Klenk H.-P."/>
        </authorList>
    </citation>
    <scope>NUCLEOTIDE SEQUENCE [LARGE SCALE GENOMIC DNA]</scope>
    <source>
        <strain evidence="10">L21-RPul-D3</strain>
    </source>
</reference>
<dbReference type="InterPro" id="IPR014721">
    <property type="entry name" value="Ribsml_uS5_D2-typ_fold_subgr"/>
</dbReference>
<protein>
    <recommendedName>
        <fullName evidence="7 8">Ribonuclease P protein component</fullName>
        <shortName evidence="7">RNase P protein</shortName>
        <shortName evidence="7">RNaseP protein</shortName>
        <ecNumber evidence="7 8">3.1.26.5</ecNumber>
    </recommendedName>
    <alternativeName>
        <fullName evidence="7">Protein C5</fullName>
    </alternativeName>
</protein>
<comment type="catalytic activity">
    <reaction evidence="7">
        <text>Endonucleolytic cleavage of RNA, removing 5'-extranucleotides from tRNA precursor.</text>
        <dbReference type="EC" id="3.1.26.5"/>
    </reaction>
</comment>
<proteinExistence type="inferred from homology"/>
<dbReference type="EMBL" id="CP019633">
    <property type="protein sequence ID" value="AQQ08321.1"/>
    <property type="molecule type" value="Genomic_DNA"/>
</dbReference>
<evidence type="ECO:0000313" key="9">
    <source>
        <dbReference type="EMBL" id="AQQ08321.1"/>
    </source>
</evidence>
<dbReference type="NCBIfam" id="TIGR00188">
    <property type="entry name" value="rnpA"/>
    <property type="match status" value="1"/>
</dbReference>
<dbReference type="GO" id="GO:0030677">
    <property type="term" value="C:ribonuclease P complex"/>
    <property type="evidence" value="ECO:0007669"/>
    <property type="project" value="TreeGrafter"/>
</dbReference>
<dbReference type="GO" id="GO:0000049">
    <property type="term" value="F:tRNA binding"/>
    <property type="evidence" value="ECO:0007669"/>
    <property type="project" value="UniProtKB-UniRule"/>
</dbReference>
<dbReference type="PANTHER" id="PTHR33992">
    <property type="entry name" value="RIBONUCLEASE P PROTEIN COMPONENT"/>
    <property type="match status" value="1"/>
</dbReference>
<keyword evidence="5 7" id="KW-0378">Hydrolase</keyword>
<organism evidence="9 10">
    <name type="scientific">Sedimentisphaera cyanobacteriorum</name>
    <dbReference type="NCBI Taxonomy" id="1940790"/>
    <lineage>
        <taxon>Bacteria</taxon>
        <taxon>Pseudomonadati</taxon>
        <taxon>Planctomycetota</taxon>
        <taxon>Phycisphaerae</taxon>
        <taxon>Sedimentisphaerales</taxon>
        <taxon>Sedimentisphaeraceae</taxon>
        <taxon>Sedimentisphaera</taxon>
    </lineage>
</organism>
<sequence length="127" mass="14947">MDRAFFRNKHRIADNQRFREIIRNGRRECTSLVNVYAAPNGLEHSRLGVSVGKRFGKAFKRNRLKRLARESFRLNQNKLLVPCDVIILFSRRLSSPKADVMKIKQYQIGRCIEKAFDEFNTEFSRGK</sequence>
<evidence type="ECO:0000256" key="5">
    <source>
        <dbReference type="ARBA" id="ARBA00022801"/>
    </source>
</evidence>
<accession>A0A1Q2HM25</accession>
<keyword evidence="3 7" id="KW-0540">Nuclease</keyword>
<gene>
    <name evidence="7 9" type="primary">rnpA</name>
    <name evidence="9" type="ORF">L21SP3_00097</name>
</gene>
<comment type="similarity">
    <text evidence="7">Belongs to the RnpA family.</text>
</comment>
<dbReference type="GO" id="GO:0001682">
    <property type="term" value="P:tRNA 5'-leader removal"/>
    <property type="evidence" value="ECO:0007669"/>
    <property type="project" value="UniProtKB-UniRule"/>
</dbReference>
<dbReference type="RefSeq" id="WP_077538479.1">
    <property type="nucleotide sequence ID" value="NZ_CP019633.1"/>
</dbReference>
<evidence type="ECO:0000256" key="2">
    <source>
        <dbReference type="ARBA" id="ARBA00022694"/>
    </source>
</evidence>
<dbReference type="KEGG" id="pbu:L21SP3_00097"/>
<dbReference type="EC" id="3.1.26.5" evidence="7 8"/>
<evidence type="ECO:0000313" key="10">
    <source>
        <dbReference type="Proteomes" id="UP000188273"/>
    </source>
</evidence>
<dbReference type="Gene3D" id="3.30.230.10">
    <property type="match status" value="1"/>
</dbReference>
<evidence type="ECO:0000256" key="1">
    <source>
        <dbReference type="ARBA" id="ARBA00002663"/>
    </source>
</evidence>